<dbReference type="SUPFAM" id="SSF53218">
    <property type="entry name" value="Molybdenum cofactor biosynthesis proteins"/>
    <property type="match status" value="1"/>
</dbReference>
<evidence type="ECO:0000313" key="8">
    <source>
        <dbReference type="EMBL" id="NHZ43959.1"/>
    </source>
</evidence>
<comment type="cofactor">
    <cofactor evidence="6">
        <name>Mg(2+)</name>
        <dbReference type="ChEBI" id="CHEBI:18420"/>
    </cofactor>
</comment>
<dbReference type="Gene3D" id="2.40.340.10">
    <property type="entry name" value="MoeA, C-terminal, domain IV"/>
    <property type="match status" value="1"/>
</dbReference>
<keyword evidence="6" id="KW-0500">Molybdenum</keyword>
<dbReference type="InterPro" id="IPR038987">
    <property type="entry name" value="MoeA-like"/>
</dbReference>
<dbReference type="InterPro" id="IPR008284">
    <property type="entry name" value="MoCF_biosynth_CS"/>
</dbReference>
<dbReference type="Pfam" id="PF00994">
    <property type="entry name" value="MoCF_biosynth"/>
    <property type="match status" value="1"/>
</dbReference>
<organism evidence="8 9">
    <name type="scientific">Massilia aquatica</name>
    <dbReference type="NCBI Taxonomy" id="2609000"/>
    <lineage>
        <taxon>Bacteria</taxon>
        <taxon>Pseudomonadati</taxon>
        <taxon>Pseudomonadota</taxon>
        <taxon>Betaproteobacteria</taxon>
        <taxon>Burkholderiales</taxon>
        <taxon>Oxalobacteraceae</taxon>
        <taxon>Telluria group</taxon>
        <taxon>Massilia</taxon>
    </lineage>
</organism>
<dbReference type="Proteomes" id="UP000819052">
    <property type="component" value="Unassembled WGS sequence"/>
</dbReference>
<dbReference type="InterPro" id="IPR005111">
    <property type="entry name" value="MoeA_C_domain_IV"/>
</dbReference>
<dbReference type="Pfam" id="PF03454">
    <property type="entry name" value="MoeA_C"/>
    <property type="match status" value="1"/>
</dbReference>
<evidence type="ECO:0000256" key="3">
    <source>
        <dbReference type="ARBA" id="ARBA00010763"/>
    </source>
</evidence>
<dbReference type="CDD" id="cd00887">
    <property type="entry name" value="MoeA"/>
    <property type="match status" value="1"/>
</dbReference>
<comment type="function">
    <text evidence="1 6">Catalyzes the insertion of molybdate into adenylated molybdopterin with the concomitant release of AMP.</text>
</comment>
<keyword evidence="4 6" id="KW-0501">Molybdenum cofactor biosynthesis</keyword>
<sequence>MLSVRAALDFLQGAARPVTDTEVVQTLGANGRVLAAAQVSTIDVPSADNTQMDGYAVRAADCASGAATLTVTQRIPAGTVGQPLVAGTAARIFTGAMIPQGADAVVMQEQCEAGPDNTVTIRHAPQAGEWIRRAGEDIEAGGAILAAGTRLRSQELGLAASVGLASLPVYRRLRVAVFFTGDELTMPGEAPGGQLAPGAIYNSNRFTLRALLENLGCAISDFGIVPDTLDATRETLRNAARQNDLIITSGGVSVGEEDHIKPAVEAEGRLNMWQIAVKPGKPLAFGEVDRDGGSAFFLGLPGNPVSSFVTFLLFVRPFILRLQGVSGSVEPRAHAMRADFDWPRADRRNEFLRVRINDAGGLDLFPNQSSGVLTSTVWGDGLLDNPAGQAIKAGDIVRFIPFSELQH</sequence>
<dbReference type="Gene3D" id="2.170.190.11">
    <property type="entry name" value="Molybdopterin biosynthesis moea protein, domain 3"/>
    <property type="match status" value="1"/>
</dbReference>
<dbReference type="SUPFAM" id="SSF63882">
    <property type="entry name" value="MoeA N-terminal region -like"/>
    <property type="match status" value="1"/>
</dbReference>
<dbReference type="SUPFAM" id="SSF63867">
    <property type="entry name" value="MoeA C-terminal domain-like"/>
    <property type="match status" value="1"/>
</dbReference>
<dbReference type="NCBIfam" id="TIGR00177">
    <property type="entry name" value="molyb_syn"/>
    <property type="match status" value="1"/>
</dbReference>
<reference evidence="8 9" key="1">
    <citation type="submission" date="2019-09" db="EMBL/GenBank/DDBJ databases">
        <title>Taxonomy of Antarctic Massilia spp.: description of Massilia rubra sp. nov., Massilia aquatica sp. nov., Massilia mucilaginosa sp. nov., Massilia frigida sp. nov. isolated from streams, lakes and regoliths.</title>
        <authorList>
            <person name="Holochova P."/>
            <person name="Sedlacek I."/>
            <person name="Kralova S."/>
            <person name="Maslanova I."/>
            <person name="Busse H.-J."/>
            <person name="Stankova E."/>
            <person name="Vrbovska V."/>
            <person name="Kovarovic V."/>
            <person name="Bartak M."/>
            <person name="Svec P."/>
            <person name="Pantucek R."/>
        </authorList>
    </citation>
    <scope>NUCLEOTIDE SEQUENCE [LARGE SCALE GENOMIC DNA]</scope>
    <source>
        <strain evidence="8 9">CCM 8693</strain>
    </source>
</reference>
<dbReference type="Gene3D" id="3.90.105.10">
    <property type="entry name" value="Molybdopterin biosynthesis moea protein, domain 2"/>
    <property type="match status" value="1"/>
</dbReference>
<keyword evidence="9" id="KW-1185">Reference proteome</keyword>
<dbReference type="InterPro" id="IPR036688">
    <property type="entry name" value="MoeA_C_domain_IV_sf"/>
</dbReference>
<dbReference type="Pfam" id="PF03453">
    <property type="entry name" value="MoeA_N"/>
    <property type="match status" value="1"/>
</dbReference>
<evidence type="ECO:0000256" key="5">
    <source>
        <dbReference type="ARBA" id="ARBA00047317"/>
    </source>
</evidence>
<dbReference type="PANTHER" id="PTHR10192">
    <property type="entry name" value="MOLYBDOPTERIN BIOSYNTHESIS PROTEIN"/>
    <property type="match status" value="1"/>
</dbReference>
<dbReference type="NCBIfam" id="NF045515">
    <property type="entry name" value="Glp_gephyrin"/>
    <property type="match status" value="1"/>
</dbReference>
<evidence type="ECO:0000259" key="7">
    <source>
        <dbReference type="SMART" id="SM00852"/>
    </source>
</evidence>
<evidence type="ECO:0000256" key="2">
    <source>
        <dbReference type="ARBA" id="ARBA00005046"/>
    </source>
</evidence>
<comment type="similarity">
    <text evidence="3 6">Belongs to the MoeA family.</text>
</comment>
<protein>
    <recommendedName>
        <fullName evidence="6">Molybdopterin molybdenumtransferase</fullName>
        <ecNumber evidence="6">2.10.1.1</ecNumber>
    </recommendedName>
</protein>
<dbReference type="Gene3D" id="3.40.980.10">
    <property type="entry name" value="MoaB/Mog-like domain"/>
    <property type="match status" value="1"/>
</dbReference>
<keyword evidence="6" id="KW-0808">Transferase</keyword>
<keyword evidence="6" id="KW-0460">Magnesium</keyword>
<dbReference type="PROSITE" id="PS01079">
    <property type="entry name" value="MOCF_BIOSYNTHESIS_2"/>
    <property type="match status" value="1"/>
</dbReference>
<dbReference type="InterPro" id="IPR036135">
    <property type="entry name" value="MoeA_linker/N_sf"/>
</dbReference>
<proteinExistence type="inferred from homology"/>
<evidence type="ECO:0000256" key="4">
    <source>
        <dbReference type="ARBA" id="ARBA00023150"/>
    </source>
</evidence>
<dbReference type="SMART" id="SM00852">
    <property type="entry name" value="MoCF_biosynth"/>
    <property type="match status" value="1"/>
</dbReference>
<dbReference type="PANTHER" id="PTHR10192:SF5">
    <property type="entry name" value="GEPHYRIN"/>
    <property type="match status" value="1"/>
</dbReference>
<name>A0ABX0MCA4_9BURK</name>
<comment type="pathway">
    <text evidence="2 6">Cofactor biosynthesis; molybdopterin biosynthesis.</text>
</comment>
<dbReference type="InterPro" id="IPR036425">
    <property type="entry name" value="MoaB/Mog-like_dom_sf"/>
</dbReference>
<feature type="domain" description="MoaB/Mog" evidence="7">
    <location>
        <begin position="176"/>
        <end position="321"/>
    </location>
</feature>
<dbReference type="InterPro" id="IPR005110">
    <property type="entry name" value="MoeA_linker/N"/>
</dbReference>
<gene>
    <name evidence="8" type="ORF">F1609_27885</name>
</gene>
<comment type="caution">
    <text evidence="8">The sequence shown here is derived from an EMBL/GenBank/DDBJ whole genome shotgun (WGS) entry which is preliminary data.</text>
</comment>
<dbReference type="EMBL" id="VVIW01000025">
    <property type="protein sequence ID" value="NHZ43959.1"/>
    <property type="molecule type" value="Genomic_DNA"/>
</dbReference>
<dbReference type="InterPro" id="IPR001453">
    <property type="entry name" value="MoaB/Mog_dom"/>
</dbReference>
<keyword evidence="6" id="KW-0479">Metal-binding</keyword>
<comment type="catalytic activity">
    <reaction evidence="5">
        <text>adenylyl-molybdopterin + molybdate = Mo-molybdopterin + AMP + H(+)</text>
        <dbReference type="Rhea" id="RHEA:35047"/>
        <dbReference type="ChEBI" id="CHEBI:15378"/>
        <dbReference type="ChEBI" id="CHEBI:36264"/>
        <dbReference type="ChEBI" id="CHEBI:62727"/>
        <dbReference type="ChEBI" id="CHEBI:71302"/>
        <dbReference type="ChEBI" id="CHEBI:456215"/>
        <dbReference type="EC" id="2.10.1.1"/>
    </reaction>
</comment>
<accession>A0ABX0MCA4</accession>
<evidence type="ECO:0000313" key="9">
    <source>
        <dbReference type="Proteomes" id="UP000819052"/>
    </source>
</evidence>
<evidence type="ECO:0000256" key="6">
    <source>
        <dbReference type="RuleBase" id="RU365090"/>
    </source>
</evidence>
<dbReference type="EC" id="2.10.1.1" evidence="6"/>
<evidence type="ECO:0000256" key="1">
    <source>
        <dbReference type="ARBA" id="ARBA00002901"/>
    </source>
</evidence>